<name>A0A326U7N6_THEHA</name>
<dbReference type="SUPFAM" id="SSF81301">
    <property type="entry name" value="Nucleotidyltransferase"/>
    <property type="match status" value="1"/>
</dbReference>
<protein>
    <submittedName>
        <fullName evidence="2">Nucleotidyltransferase-like protein</fullName>
    </submittedName>
</protein>
<dbReference type="InterPro" id="IPR043519">
    <property type="entry name" value="NT_sf"/>
</dbReference>
<evidence type="ECO:0000259" key="1">
    <source>
        <dbReference type="Pfam" id="PF01909"/>
    </source>
</evidence>
<dbReference type="RefSeq" id="WP_170142604.1">
    <property type="nucleotide sequence ID" value="NZ_BIFX01000001.1"/>
</dbReference>
<sequence>MKEMQLPLPTSLLLERFDAPGVRSIIITGSYARGKANPYSDLDLVRLTDGSEVPGEGSYLLDGVFVVVSNKSPDALEACFTDPRRAVAAIGALQTAIPLLDRDAYFTRLQQRARAFTWTDELQQQANRFASEELVGLIEEVRKGLAGLRSKDIGRMLNAQFGLTWSLSRVMMVQQGMVFASSDNAVYEGVATRIGLQSRWVRLRRQAFGIEDEHGTTPTLREQIIAGLWLYVETVCLLEAVLQAEDAPLIQHTVELIRRDTPPLPGFEQY</sequence>
<dbReference type="GO" id="GO:0016779">
    <property type="term" value="F:nucleotidyltransferase activity"/>
    <property type="evidence" value="ECO:0007669"/>
    <property type="project" value="InterPro"/>
</dbReference>
<feature type="domain" description="Polymerase nucleotidyl transferase" evidence="1">
    <location>
        <begin position="20"/>
        <end position="51"/>
    </location>
</feature>
<proteinExistence type="predicted"/>
<dbReference type="CDD" id="cd05403">
    <property type="entry name" value="NT_KNTase_like"/>
    <property type="match status" value="1"/>
</dbReference>
<dbReference type="InterPro" id="IPR002934">
    <property type="entry name" value="Polymerase_NTP_transf_dom"/>
</dbReference>
<comment type="caution">
    <text evidence="2">The sequence shown here is derived from an EMBL/GenBank/DDBJ whole genome shotgun (WGS) entry which is preliminary data.</text>
</comment>
<dbReference type="Gene3D" id="3.30.460.10">
    <property type="entry name" value="Beta Polymerase, domain 2"/>
    <property type="match status" value="1"/>
</dbReference>
<dbReference type="Pfam" id="PF01909">
    <property type="entry name" value="NTP_transf_2"/>
    <property type="match status" value="1"/>
</dbReference>
<reference evidence="2 3" key="1">
    <citation type="submission" date="2018-06" db="EMBL/GenBank/DDBJ databases">
        <title>Genomic Encyclopedia of Archaeal and Bacterial Type Strains, Phase II (KMG-II): from individual species to whole genera.</title>
        <authorList>
            <person name="Goeker M."/>
        </authorList>
    </citation>
    <scope>NUCLEOTIDE SEQUENCE [LARGE SCALE GENOMIC DNA]</scope>
    <source>
        <strain evidence="2 3">ATCC BAA-1881</strain>
    </source>
</reference>
<evidence type="ECO:0000313" key="3">
    <source>
        <dbReference type="Proteomes" id="UP000248806"/>
    </source>
</evidence>
<accession>A0A326U7N6</accession>
<keyword evidence="3" id="KW-1185">Reference proteome</keyword>
<organism evidence="2 3">
    <name type="scientific">Thermosporothrix hazakensis</name>
    <dbReference type="NCBI Taxonomy" id="644383"/>
    <lineage>
        <taxon>Bacteria</taxon>
        <taxon>Bacillati</taxon>
        <taxon>Chloroflexota</taxon>
        <taxon>Ktedonobacteria</taxon>
        <taxon>Ktedonobacterales</taxon>
        <taxon>Thermosporotrichaceae</taxon>
        <taxon>Thermosporothrix</taxon>
    </lineage>
</organism>
<dbReference type="EMBL" id="QKUF01000008">
    <property type="protein sequence ID" value="PZW29468.1"/>
    <property type="molecule type" value="Genomic_DNA"/>
</dbReference>
<dbReference type="AlphaFoldDB" id="A0A326U7N6"/>
<gene>
    <name evidence="2" type="ORF">EI42_02764</name>
</gene>
<keyword evidence="2" id="KW-0808">Transferase</keyword>
<dbReference type="Proteomes" id="UP000248806">
    <property type="component" value="Unassembled WGS sequence"/>
</dbReference>
<evidence type="ECO:0000313" key="2">
    <source>
        <dbReference type="EMBL" id="PZW29468.1"/>
    </source>
</evidence>